<keyword evidence="2" id="KW-0547">Nucleotide-binding</keyword>
<evidence type="ECO:0000313" key="9">
    <source>
        <dbReference type="Proteomes" id="UP000601435"/>
    </source>
</evidence>
<keyword evidence="4" id="KW-0863">Zinc-finger</keyword>
<dbReference type="PANTHER" id="PTHR23359">
    <property type="entry name" value="NUCLEOTIDE KINASE"/>
    <property type="match status" value="1"/>
</dbReference>
<sequence>MATAVTAQNAPYATAAQSPPGAPQGFPGRCFLVMGPPASGKGTQCKLLAARYGLVHLSTGDVFRDLVERRTELGLRAKDYLDKGCFVPDDMVVSLVQDRLQQSDVRESGCLLDGFPRTTDQAQALLKQVRVEGVFFLQVPEKSLIQRAAQRRIDPRTGEIYHLEFVQPPLDILPHLVPRDRDDEHSFRQRIEVFKAHVRRVLPFFSGRVSSSVWKLDATLEPQVIFQKICRALDHLETGQKMAEVQHSQHSQHSCSICFDEPADFLVSPCGHQCGCRECLVAVQQHSGCCPICRGPVREIQQVFRCGREVPSVSDVKRSLEPVAQTMHPDLLEKLDGAVNGAVEDDDWSEDEPTGDQDLVKLKIEPCKDQTCAGEVKVMISADVADLMKREPADVCCLVDVSGSMGSTATYEDADGNVKDDGLSVLDIVKHAVKTVIKALGPQDRLALVAFDDKQRTALALTDMCDRGQELALEALDGLRPGGQTNIWGGMKAAMDALREGAASSKRHQAILLLTDGQPNIKPPRGHLRELADYKDTHPGFHFQLNTFGFGYNLDSELLLELAEEGHGTYAFIPDAVIVGTTFVNSVANVLSTFSQSVTLSL</sequence>
<evidence type="ECO:0000256" key="5">
    <source>
        <dbReference type="SAM" id="MobiDB-lite"/>
    </source>
</evidence>
<name>A0A812ZMS1_9DINO</name>
<comment type="caution">
    <text evidence="8">The sequence shown here is derived from an EMBL/GenBank/DDBJ whole genome shotgun (WGS) entry which is preliminary data.</text>
</comment>
<dbReference type="Gene3D" id="3.40.50.410">
    <property type="entry name" value="von Willebrand factor, type A domain"/>
    <property type="match status" value="1"/>
</dbReference>
<dbReference type="SUPFAM" id="SSF53300">
    <property type="entry name" value="vWA-like"/>
    <property type="match status" value="1"/>
</dbReference>
<feature type="domain" description="RING-type" evidence="6">
    <location>
        <begin position="255"/>
        <end position="294"/>
    </location>
</feature>
<evidence type="ECO:0000256" key="2">
    <source>
        <dbReference type="ARBA" id="ARBA00022741"/>
    </source>
</evidence>
<dbReference type="InterPro" id="IPR027417">
    <property type="entry name" value="P-loop_NTPase"/>
</dbReference>
<dbReference type="Pfam" id="PF13519">
    <property type="entry name" value="VWA_2"/>
    <property type="match status" value="1"/>
</dbReference>
<evidence type="ECO:0000259" key="7">
    <source>
        <dbReference type="PROSITE" id="PS50234"/>
    </source>
</evidence>
<dbReference type="Proteomes" id="UP000601435">
    <property type="component" value="Unassembled WGS sequence"/>
</dbReference>
<feature type="compositionally biased region" description="Polar residues" evidence="5">
    <location>
        <begin position="1"/>
        <end position="17"/>
    </location>
</feature>
<protein>
    <recommendedName>
        <fullName evidence="10">Adenylate kinase</fullName>
    </recommendedName>
</protein>
<evidence type="ECO:0008006" key="10">
    <source>
        <dbReference type="Google" id="ProtNLM"/>
    </source>
</evidence>
<feature type="region of interest" description="Disordered" evidence="5">
    <location>
        <begin position="1"/>
        <end position="21"/>
    </location>
</feature>
<dbReference type="InterPro" id="IPR002035">
    <property type="entry name" value="VWF_A"/>
</dbReference>
<dbReference type="SMART" id="SM00184">
    <property type="entry name" value="RING"/>
    <property type="match status" value="1"/>
</dbReference>
<dbReference type="OrthoDB" id="426324at2759"/>
<accession>A0A812ZMS1</accession>
<keyword evidence="1" id="KW-0808">Transferase</keyword>
<reference evidence="8" key="1">
    <citation type="submission" date="2021-02" db="EMBL/GenBank/DDBJ databases">
        <authorList>
            <person name="Dougan E. K."/>
            <person name="Rhodes N."/>
            <person name="Thang M."/>
            <person name="Chan C."/>
        </authorList>
    </citation>
    <scope>NUCLEOTIDE SEQUENCE</scope>
</reference>
<organism evidence="8 9">
    <name type="scientific">Symbiodinium necroappetens</name>
    <dbReference type="NCBI Taxonomy" id="1628268"/>
    <lineage>
        <taxon>Eukaryota</taxon>
        <taxon>Sar</taxon>
        <taxon>Alveolata</taxon>
        <taxon>Dinophyceae</taxon>
        <taxon>Suessiales</taxon>
        <taxon>Symbiodiniaceae</taxon>
        <taxon>Symbiodinium</taxon>
    </lineage>
</organism>
<dbReference type="HAMAP" id="MF_00235">
    <property type="entry name" value="Adenylate_kinase_Adk"/>
    <property type="match status" value="1"/>
</dbReference>
<dbReference type="Gene3D" id="3.30.40.10">
    <property type="entry name" value="Zinc/RING finger domain, C3HC4 (zinc finger)"/>
    <property type="match status" value="1"/>
</dbReference>
<feature type="non-terminal residue" evidence="8">
    <location>
        <position position="602"/>
    </location>
</feature>
<feature type="domain" description="VWFA" evidence="7">
    <location>
        <begin position="394"/>
        <end position="598"/>
    </location>
</feature>
<dbReference type="InterPro" id="IPR033690">
    <property type="entry name" value="Adenylat_kinase_CS"/>
</dbReference>
<dbReference type="GO" id="GO:0008270">
    <property type="term" value="F:zinc ion binding"/>
    <property type="evidence" value="ECO:0007669"/>
    <property type="project" value="UniProtKB-KW"/>
</dbReference>
<dbReference type="Gene3D" id="3.40.50.300">
    <property type="entry name" value="P-loop containing nucleotide triphosphate hydrolases"/>
    <property type="match status" value="1"/>
</dbReference>
<dbReference type="InterPro" id="IPR006259">
    <property type="entry name" value="Adenyl_kin_sub"/>
</dbReference>
<evidence type="ECO:0000256" key="3">
    <source>
        <dbReference type="ARBA" id="ARBA00022777"/>
    </source>
</evidence>
<evidence type="ECO:0000256" key="1">
    <source>
        <dbReference type="ARBA" id="ARBA00022679"/>
    </source>
</evidence>
<dbReference type="PRINTS" id="PR00094">
    <property type="entry name" value="ADENYLTKNASE"/>
</dbReference>
<evidence type="ECO:0000313" key="8">
    <source>
        <dbReference type="EMBL" id="CAE7831806.1"/>
    </source>
</evidence>
<evidence type="ECO:0000259" key="6">
    <source>
        <dbReference type="PROSITE" id="PS50089"/>
    </source>
</evidence>
<dbReference type="Pfam" id="PF13920">
    <property type="entry name" value="zf-C3HC4_3"/>
    <property type="match status" value="1"/>
</dbReference>
<dbReference type="InterPro" id="IPR036465">
    <property type="entry name" value="vWFA_dom_sf"/>
</dbReference>
<keyword evidence="9" id="KW-1185">Reference proteome</keyword>
<dbReference type="PROSITE" id="PS50089">
    <property type="entry name" value="ZF_RING_2"/>
    <property type="match status" value="1"/>
</dbReference>
<dbReference type="InterPro" id="IPR001841">
    <property type="entry name" value="Znf_RING"/>
</dbReference>
<gene>
    <name evidence="8" type="ORF">SNEC2469_LOCUS24887</name>
</gene>
<dbReference type="InterPro" id="IPR000850">
    <property type="entry name" value="Adenylat/UMP-CMP_kin"/>
</dbReference>
<dbReference type="SUPFAM" id="SSF57850">
    <property type="entry name" value="RING/U-box"/>
    <property type="match status" value="1"/>
</dbReference>
<dbReference type="PROSITE" id="PS50234">
    <property type="entry name" value="VWFA"/>
    <property type="match status" value="1"/>
</dbReference>
<dbReference type="EMBL" id="CAJNJA010048498">
    <property type="protein sequence ID" value="CAE7831806.1"/>
    <property type="molecule type" value="Genomic_DNA"/>
</dbReference>
<proteinExistence type="inferred from homology"/>
<keyword evidence="3" id="KW-0418">Kinase</keyword>
<dbReference type="AlphaFoldDB" id="A0A812ZMS1"/>
<keyword evidence="4" id="KW-0862">Zinc</keyword>
<keyword evidence="4" id="KW-0479">Metal-binding</keyword>
<dbReference type="InterPro" id="IPR013083">
    <property type="entry name" value="Znf_RING/FYVE/PHD"/>
</dbReference>
<dbReference type="CDD" id="cd01428">
    <property type="entry name" value="ADK"/>
    <property type="match status" value="1"/>
</dbReference>
<dbReference type="NCBIfam" id="TIGR01351">
    <property type="entry name" value="adk"/>
    <property type="match status" value="1"/>
</dbReference>
<dbReference type="GO" id="GO:0004017">
    <property type="term" value="F:AMP kinase activity"/>
    <property type="evidence" value="ECO:0007669"/>
    <property type="project" value="InterPro"/>
</dbReference>
<dbReference type="SMART" id="SM00327">
    <property type="entry name" value="VWA"/>
    <property type="match status" value="1"/>
</dbReference>
<dbReference type="PROSITE" id="PS00113">
    <property type="entry name" value="ADENYLATE_KINASE"/>
    <property type="match status" value="1"/>
</dbReference>
<dbReference type="GO" id="GO:0005524">
    <property type="term" value="F:ATP binding"/>
    <property type="evidence" value="ECO:0007669"/>
    <property type="project" value="InterPro"/>
</dbReference>
<dbReference type="SUPFAM" id="SSF52540">
    <property type="entry name" value="P-loop containing nucleoside triphosphate hydrolases"/>
    <property type="match status" value="1"/>
</dbReference>
<dbReference type="Pfam" id="PF00406">
    <property type="entry name" value="ADK"/>
    <property type="match status" value="1"/>
</dbReference>
<evidence type="ECO:0000256" key="4">
    <source>
        <dbReference type="PROSITE-ProRule" id="PRU00175"/>
    </source>
</evidence>